<evidence type="ECO:0000313" key="1">
    <source>
        <dbReference type="EMBL" id="SEK73799.1"/>
    </source>
</evidence>
<evidence type="ECO:0000313" key="2">
    <source>
        <dbReference type="Proteomes" id="UP000198916"/>
    </source>
</evidence>
<dbReference type="Proteomes" id="UP000198916">
    <property type="component" value="Unassembled WGS sequence"/>
</dbReference>
<accession>A0A1H7JGS9</accession>
<dbReference type="AlphaFoldDB" id="A0A1H7JGS9"/>
<gene>
    <name evidence="1" type="ORF">SAMN05421740_102555</name>
</gene>
<protein>
    <submittedName>
        <fullName evidence="1">Uncharacterized protein</fullName>
    </submittedName>
</protein>
<name>A0A1H7JGS9_9SPHI</name>
<reference evidence="2" key="1">
    <citation type="submission" date="2016-10" db="EMBL/GenBank/DDBJ databases">
        <authorList>
            <person name="Varghese N."/>
            <person name="Submissions S."/>
        </authorList>
    </citation>
    <scope>NUCLEOTIDE SEQUENCE [LARGE SCALE GENOMIC DNA]</scope>
    <source>
        <strain evidence="2">Jip14</strain>
    </source>
</reference>
<dbReference type="EMBL" id="FNZR01000002">
    <property type="protein sequence ID" value="SEK73799.1"/>
    <property type="molecule type" value="Genomic_DNA"/>
</dbReference>
<dbReference type="STRING" id="332977.SAMN05421740_102555"/>
<organism evidence="1 2">
    <name type="scientific">Parapedobacter koreensis</name>
    <dbReference type="NCBI Taxonomy" id="332977"/>
    <lineage>
        <taxon>Bacteria</taxon>
        <taxon>Pseudomonadati</taxon>
        <taxon>Bacteroidota</taxon>
        <taxon>Sphingobacteriia</taxon>
        <taxon>Sphingobacteriales</taxon>
        <taxon>Sphingobacteriaceae</taxon>
        <taxon>Parapedobacter</taxon>
    </lineage>
</organism>
<keyword evidence="2" id="KW-1185">Reference proteome</keyword>
<sequence length="58" mass="6256">MSYLANTKSFLFLAVILSGCSSIGSDEEWRTVTGTNEGMRYVASGDITADNVKHLQVA</sequence>
<proteinExistence type="predicted"/>